<reference evidence="3" key="1">
    <citation type="journal article" date="2017" name="Front. Plant Sci.">
        <title>Climate Clever Clovers: New Paradigm to Reduce the Environmental Footprint of Ruminants by Breeding Low Methanogenic Forages Utilizing Haplotype Variation.</title>
        <authorList>
            <person name="Kaur P."/>
            <person name="Appels R."/>
            <person name="Bayer P.E."/>
            <person name="Keeble-Gagnere G."/>
            <person name="Wang J."/>
            <person name="Hirakawa H."/>
            <person name="Shirasawa K."/>
            <person name="Vercoe P."/>
            <person name="Stefanova K."/>
            <person name="Durmic Z."/>
            <person name="Nichols P."/>
            <person name="Revell C."/>
            <person name="Isobe S.N."/>
            <person name="Edwards D."/>
            <person name="Erskine W."/>
        </authorList>
    </citation>
    <scope>NUCLEOTIDE SEQUENCE [LARGE SCALE GENOMIC DNA]</scope>
    <source>
        <strain evidence="3">cv. Daliak</strain>
    </source>
</reference>
<feature type="region of interest" description="Disordered" evidence="1">
    <location>
        <begin position="1"/>
        <end position="79"/>
    </location>
</feature>
<dbReference type="Proteomes" id="UP000242715">
    <property type="component" value="Unassembled WGS sequence"/>
</dbReference>
<protein>
    <submittedName>
        <fullName evidence="2">Uncharacterized protein</fullName>
    </submittedName>
</protein>
<gene>
    <name evidence="2" type="ORF">TSUD_95980</name>
</gene>
<organism evidence="2 3">
    <name type="scientific">Trifolium subterraneum</name>
    <name type="common">Subterranean clover</name>
    <dbReference type="NCBI Taxonomy" id="3900"/>
    <lineage>
        <taxon>Eukaryota</taxon>
        <taxon>Viridiplantae</taxon>
        <taxon>Streptophyta</taxon>
        <taxon>Embryophyta</taxon>
        <taxon>Tracheophyta</taxon>
        <taxon>Spermatophyta</taxon>
        <taxon>Magnoliopsida</taxon>
        <taxon>eudicotyledons</taxon>
        <taxon>Gunneridae</taxon>
        <taxon>Pentapetalae</taxon>
        <taxon>rosids</taxon>
        <taxon>fabids</taxon>
        <taxon>Fabales</taxon>
        <taxon>Fabaceae</taxon>
        <taxon>Papilionoideae</taxon>
        <taxon>50 kb inversion clade</taxon>
        <taxon>NPAAA clade</taxon>
        <taxon>Hologalegina</taxon>
        <taxon>IRL clade</taxon>
        <taxon>Trifolieae</taxon>
        <taxon>Trifolium</taxon>
    </lineage>
</organism>
<sequence length="93" mass="10629">MEHLHLSPPSRSSTKSPPFTPSNIRPLSFVQKPRHRKKTPLFPPRPRSLTRHQQPHPPLRLLRLPPPCPQPLSPFTISKSPLLQTNHSLAFSQ</sequence>
<evidence type="ECO:0000313" key="3">
    <source>
        <dbReference type="Proteomes" id="UP000242715"/>
    </source>
</evidence>
<evidence type="ECO:0000256" key="1">
    <source>
        <dbReference type="SAM" id="MobiDB-lite"/>
    </source>
</evidence>
<evidence type="ECO:0000313" key="2">
    <source>
        <dbReference type="EMBL" id="GAU46022.1"/>
    </source>
</evidence>
<dbReference type="AlphaFoldDB" id="A0A2Z6PAF1"/>
<dbReference type="EMBL" id="DF974170">
    <property type="protein sequence ID" value="GAU46022.1"/>
    <property type="molecule type" value="Genomic_DNA"/>
</dbReference>
<name>A0A2Z6PAF1_TRISU</name>
<keyword evidence="3" id="KW-1185">Reference proteome</keyword>
<proteinExistence type="predicted"/>
<feature type="compositionally biased region" description="Low complexity" evidence="1">
    <location>
        <begin position="7"/>
        <end position="17"/>
    </location>
</feature>
<accession>A0A2Z6PAF1</accession>